<proteinExistence type="predicted"/>
<dbReference type="Proteomes" id="UP001054945">
    <property type="component" value="Unassembled WGS sequence"/>
</dbReference>
<evidence type="ECO:0000313" key="1">
    <source>
        <dbReference type="EMBL" id="GIX93883.1"/>
    </source>
</evidence>
<name>A0AAV4PA36_CAEEX</name>
<evidence type="ECO:0000313" key="2">
    <source>
        <dbReference type="Proteomes" id="UP001054945"/>
    </source>
</evidence>
<comment type="caution">
    <text evidence="1">The sequence shown here is derived from an EMBL/GenBank/DDBJ whole genome shotgun (WGS) entry which is preliminary data.</text>
</comment>
<gene>
    <name evidence="1" type="ORF">CEXT_463501</name>
</gene>
<reference evidence="1 2" key="1">
    <citation type="submission" date="2021-06" db="EMBL/GenBank/DDBJ databases">
        <title>Caerostris extrusa draft genome.</title>
        <authorList>
            <person name="Kono N."/>
            <person name="Arakawa K."/>
        </authorList>
    </citation>
    <scope>NUCLEOTIDE SEQUENCE [LARGE SCALE GENOMIC DNA]</scope>
</reference>
<sequence>MWPVEGITEFLRLEGAVLRTEEDNSVTNTGNAPYRSQIVRALKPDDYSLLKPLLVSFARWYLQQVAANSTFPADILFTDEASFSWSERTSDSNPFFPSMEKDFSLLKKRSCRDSFNPPSLACYFCRFFLFHVSRDLGPLASLAVTLKVSVAYTGI</sequence>
<dbReference type="EMBL" id="BPLR01004308">
    <property type="protein sequence ID" value="GIX93883.1"/>
    <property type="molecule type" value="Genomic_DNA"/>
</dbReference>
<dbReference type="AlphaFoldDB" id="A0AAV4PA36"/>
<protein>
    <submittedName>
        <fullName evidence="1">Uncharacterized protein</fullName>
    </submittedName>
</protein>
<organism evidence="1 2">
    <name type="scientific">Caerostris extrusa</name>
    <name type="common">Bark spider</name>
    <name type="synonym">Caerostris bankana</name>
    <dbReference type="NCBI Taxonomy" id="172846"/>
    <lineage>
        <taxon>Eukaryota</taxon>
        <taxon>Metazoa</taxon>
        <taxon>Ecdysozoa</taxon>
        <taxon>Arthropoda</taxon>
        <taxon>Chelicerata</taxon>
        <taxon>Arachnida</taxon>
        <taxon>Araneae</taxon>
        <taxon>Araneomorphae</taxon>
        <taxon>Entelegynae</taxon>
        <taxon>Araneoidea</taxon>
        <taxon>Araneidae</taxon>
        <taxon>Caerostris</taxon>
    </lineage>
</organism>
<keyword evidence="2" id="KW-1185">Reference proteome</keyword>
<accession>A0AAV4PA36</accession>